<dbReference type="EC" id="2.6.1.-" evidence="4"/>
<comment type="caution">
    <text evidence="6">The sequence shown here is derived from an EMBL/GenBank/DDBJ whole genome shotgun (WGS) entry which is preliminary data.</text>
</comment>
<dbReference type="InterPro" id="IPR015422">
    <property type="entry name" value="PyrdxlP-dep_Trfase_small"/>
</dbReference>
<dbReference type="GO" id="GO:0004021">
    <property type="term" value="F:L-alanine:2-oxoglutarate aminotransferase activity"/>
    <property type="evidence" value="ECO:0007669"/>
    <property type="project" value="UniProtKB-EC"/>
</dbReference>
<dbReference type="InterPro" id="IPR004838">
    <property type="entry name" value="NHTrfase_class1_PyrdxlP-BS"/>
</dbReference>
<organism evidence="6 7">
    <name type="scientific">Candidatus Magnetominusculus xianensis</name>
    <dbReference type="NCBI Taxonomy" id="1748249"/>
    <lineage>
        <taxon>Bacteria</taxon>
        <taxon>Pseudomonadati</taxon>
        <taxon>Nitrospirota</taxon>
        <taxon>Nitrospiria</taxon>
        <taxon>Nitrospirales</taxon>
        <taxon>Nitrospiraceae</taxon>
        <taxon>Candidatus Magnetominusculus</taxon>
    </lineage>
</organism>
<evidence type="ECO:0000256" key="2">
    <source>
        <dbReference type="ARBA" id="ARBA00022576"/>
    </source>
</evidence>
<dbReference type="InterPro" id="IPR015424">
    <property type="entry name" value="PyrdxlP-dep_Trfase"/>
</dbReference>
<dbReference type="PANTHER" id="PTHR42832:SF1">
    <property type="entry name" value="GLUTAMATE-PYRUVATE AMINOTRANSFERASE ALAC"/>
    <property type="match status" value="1"/>
</dbReference>
<dbReference type="InterPro" id="IPR004839">
    <property type="entry name" value="Aminotransferase_I/II_large"/>
</dbReference>
<evidence type="ECO:0000313" key="6">
    <source>
        <dbReference type="EMBL" id="KWT86792.1"/>
    </source>
</evidence>
<accession>A0ABR5SFU5</accession>
<dbReference type="PROSITE" id="PS00105">
    <property type="entry name" value="AA_TRANSFER_CLASS_1"/>
    <property type="match status" value="1"/>
</dbReference>
<gene>
    <name evidence="6" type="ORF">ASN18_1515</name>
</gene>
<dbReference type="SUPFAM" id="SSF53383">
    <property type="entry name" value="PLP-dependent transferases"/>
    <property type="match status" value="1"/>
</dbReference>
<name>A0ABR5SFU5_9BACT</name>
<dbReference type="InterPro" id="IPR015421">
    <property type="entry name" value="PyrdxlP-dep_Trfase_major"/>
</dbReference>
<dbReference type="CDD" id="cd00609">
    <property type="entry name" value="AAT_like"/>
    <property type="match status" value="1"/>
</dbReference>
<dbReference type="Gene3D" id="3.40.640.10">
    <property type="entry name" value="Type I PLP-dependent aspartate aminotransferase-like (Major domain)"/>
    <property type="match status" value="1"/>
</dbReference>
<dbReference type="Proteomes" id="UP000060487">
    <property type="component" value="Unassembled WGS sequence"/>
</dbReference>
<keyword evidence="3 4" id="KW-0808">Transferase</keyword>
<keyword evidence="2 4" id="KW-0032">Aminotransferase</keyword>
<comment type="cofactor">
    <cofactor evidence="1 4">
        <name>pyridoxal 5'-phosphate</name>
        <dbReference type="ChEBI" id="CHEBI:597326"/>
    </cofactor>
</comment>
<sequence>MNSLLYNKRMFEFNRIKRLPPYVFAIVNNLKMEARRRGEDIIDLGMGNPDMPTPPHIIDKLREASKNSKNHMYSASRGITQLRMAICEWYDRRYGVSLNPDENAVVTIGSKEGLSHLILAMIEPQDVALTPTPAYPIHPYSVIIAGGQVRNIPIGPGINFFDEMEKAYKNTWPRPKVLIINFPHNPTTEVVGVDFFQKVVDFAKENDLMVIHDLAYADLVFDDYKAPSFLQAKGALDVGVEFFSMTKSYSMAGWRVGYCCGNREIVGALTKIKSYLDYGMFQPIQIASIVALRGDQTVVEDIRKTYESRRDVLIDGLNRAGWHIPAPKATMFVWAEIPEEFKSLGSLDFCKLMIKEAKVAVSPGIGFGDSGNGYVRFAIVENEHRIKQALKGIKRLLAK</sequence>
<evidence type="ECO:0000256" key="4">
    <source>
        <dbReference type="RuleBase" id="RU000481"/>
    </source>
</evidence>
<proteinExistence type="inferred from homology"/>
<protein>
    <recommendedName>
        <fullName evidence="4">Aminotransferase</fullName>
        <ecNumber evidence="4">2.6.1.-</ecNumber>
    </recommendedName>
</protein>
<keyword evidence="7" id="KW-1185">Reference proteome</keyword>
<evidence type="ECO:0000256" key="3">
    <source>
        <dbReference type="ARBA" id="ARBA00022679"/>
    </source>
</evidence>
<dbReference type="PANTHER" id="PTHR42832">
    <property type="entry name" value="AMINO ACID AMINOTRANSFERASE"/>
    <property type="match status" value="1"/>
</dbReference>
<comment type="similarity">
    <text evidence="4">Belongs to the class-I pyridoxal-phosphate-dependent aminotransferase family.</text>
</comment>
<dbReference type="Pfam" id="PF00155">
    <property type="entry name" value="Aminotran_1_2"/>
    <property type="match status" value="1"/>
</dbReference>
<reference evidence="6 7" key="1">
    <citation type="submission" date="2015-11" db="EMBL/GenBank/DDBJ databases">
        <authorList>
            <person name="Lin W."/>
        </authorList>
    </citation>
    <scope>NUCLEOTIDE SEQUENCE [LARGE SCALE GENOMIC DNA]</scope>
    <source>
        <strain evidence="6 7">HCH-1</strain>
    </source>
</reference>
<dbReference type="Gene3D" id="3.90.1150.10">
    <property type="entry name" value="Aspartate Aminotransferase, domain 1"/>
    <property type="match status" value="1"/>
</dbReference>
<evidence type="ECO:0000313" key="7">
    <source>
        <dbReference type="Proteomes" id="UP000060487"/>
    </source>
</evidence>
<evidence type="ECO:0000259" key="5">
    <source>
        <dbReference type="Pfam" id="PF00155"/>
    </source>
</evidence>
<evidence type="ECO:0000256" key="1">
    <source>
        <dbReference type="ARBA" id="ARBA00001933"/>
    </source>
</evidence>
<dbReference type="EMBL" id="LNQR01000056">
    <property type="protein sequence ID" value="KWT86792.1"/>
    <property type="molecule type" value="Genomic_DNA"/>
</dbReference>
<feature type="domain" description="Aminotransferase class I/classII large" evidence="5">
    <location>
        <begin position="40"/>
        <end position="390"/>
    </location>
</feature>
<dbReference type="InterPro" id="IPR050881">
    <property type="entry name" value="LL-DAP_aminotransferase"/>
</dbReference>